<dbReference type="Pfam" id="PF13460">
    <property type="entry name" value="NAD_binding_10"/>
    <property type="match status" value="1"/>
</dbReference>
<accession>A0ABT6C2T5</accession>
<name>A0ABT6C2T5_9MICO</name>
<sequence>MRITVFGASSPTGRHLTDQALAAGHDLVAVSRRPDAIAVRPGLTTAQADIADPDAVADAVEGADAVVSILGVPFSRQPISVYSQGVTTIAAAMHRHGIKRVVAVSSNVQKPGYRPAGAFFFNNVLEPLVIRRLGRTLYDDMHRMEAILSASDLHWTAVRSSGLFDADGPTSYEIDGADGMFTARTDLAAALLSAVTDDGTIGRAVSVTTTDPAPGIVRLLWREAITKK</sequence>
<organism evidence="2 3">
    <name type="scientific">Luteipulveratus flavus</name>
    <dbReference type="NCBI Taxonomy" id="3031728"/>
    <lineage>
        <taxon>Bacteria</taxon>
        <taxon>Bacillati</taxon>
        <taxon>Actinomycetota</taxon>
        <taxon>Actinomycetes</taxon>
        <taxon>Micrococcales</taxon>
        <taxon>Dermacoccaceae</taxon>
        <taxon>Luteipulveratus</taxon>
    </lineage>
</organism>
<dbReference type="InterPro" id="IPR036291">
    <property type="entry name" value="NAD(P)-bd_dom_sf"/>
</dbReference>
<dbReference type="Gene3D" id="3.40.50.720">
    <property type="entry name" value="NAD(P)-binding Rossmann-like Domain"/>
    <property type="match status" value="1"/>
</dbReference>
<dbReference type="SUPFAM" id="SSF51735">
    <property type="entry name" value="NAD(P)-binding Rossmann-fold domains"/>
    <property type="match status" value="1"/>
</dbReference>
<protein>
    <submittedName>
        <fullName evidence="2">NAD(P)H-binding protein</fullName>
    </submittedName>
</protein>
<keyword evidence="3" id="KW-1185">Reference proteome</keyword>
<dbReference type="PANTHER" id="PTHR43355">
    <property type="entry name" value="FLAVIN REDUCTASE (NADPH)"/>
    <property type="match status" value="1"/>
</dbReference>
<reference evidence="2 3" key="1">
    <citation type="submission" date="2023-03" db="EMBL/GenBank/DDBJ databases">
        <title>YIM 133296 draft genome.</title>
        <authorList>
            <person name="Xiong L."/>
        </authorList>
    </citation>
    <scope>NUCLEOTIDE SEQUENCE [LARGE SCALE GENOMIC DNA]</scope>
    <source>
        <strain evidence="2 3">YIM 133296</strain>
    </source>
</reference>
<dbReference type="InterPro" id="IPR051606">
    <property type="entry name" value="Polyketide_Oxido-like"/>
</dbReference>
<evidence type="ECO:0000259" key="1">
    <source>
        <dbReference type="Pfam" id="PF13460"/>
    </source>
</evidence>
<comment type="caution">
    <text evidence="2">The sequence shown here is derived from an EMBL/GenBank/DDBJ whole genome shotgun (WGS) entry which is preliminary data.</text>
</comment>
<evidence type="ECO:0000313" key="2">
    <source>
        <dbReference type="EMBL" id="MDF8263010.1"/>
    </source>
</evidence>
<dbReference type="EMBL" id="JAROAV010000008">
    <property type="protein sequence ID" value="MDF8263010.1"/>
    <property type="molecule type" value="Genomic_DNA"/>
</dbReference>
<evidence type="ECO:0000313" key="3">
    <source>
        <dbReference type="Proteomes" id="UP001528912"/>
    </source>
</evidence>
<dbReference type="PANTHER" id="PTHR43355:SF2">
    <property type="entry name" value="FLAVIN REDUCTASE (NADPH)"/>
    <property type="match status" value="1"/>
</dbReference>
<gene>
    <name evidence="2" type="ORF">P4R38_01970</name>
</gene>
<dbReference type="RefSeq" id="WP_277190820.1">
    <property type="nucleotide sequence ID" value="NZ_JAROAV010000008.1"/>
</dbReference>
<feature type="domain" description="NAD(P)-binding" evidence="1">
    <location>
        <begin position="7"/>
        <end position="197"/>
    </location>
</feature>
<proteinExistence type="predicted"/>
<dbReference type="Proteomes" id="UP001528912">
    <property type="component" value="Unassembled WGS sequence"/>
</dbReference>
<dbReference type="InterPro" id="IPR016040">
    <property type="entry name" value="NAD(P)-bd_dom"/>
</dbReference>